<organism evidence="7 8">
    <name type="scientific">Candidatus Fimisoma avicola</name>
    <dbReference type="NCBI Taxonomy" id="2840826"/>
    <lineage>
        <taxon>Bacteria</taxon>
        <taxon>Bacillati</taxon>
        <taxon>Bacillota</taxon>
        <taxon>Clostridia</taxon>
        <taxon>Eubacteriales</taxon>
        <taxon>Candidatus Fimisoma</taxon>
    </lineage>
</organism>
<dbReference type="Proteomes" id="UP000824091">
    <property type="component" value="Unassembled WGS sequence"/>
</dbReference>
<dbReference type="InterPro" id="IPR024434">
    <property type="entry name" value="TSCPD_dom"/>
</dbReference>
<evidence type="ECO:0000313" key="7">
    <source>
        <dbReference type="EMBL" id="HIU27878.1"/>
    </source>
</evidence>
<gene>
    <name evidence="7" type="ORF">IAD16_05820</name>
</gene>
<dbReference type="InterPro" id="IPR023806">
    <property type="entry name" value="CHP03905"/>
</dbReference>
<keyword evidence="4" id="KW-0547">Nucleotide-binding</keyword>
<keyword evidence="3" id="KW-0237">DNA synthesis</keyword>
<dbReference type="Pfam" id="PF12637">
    <property type="entry name" value="TSCPD"/>
    <property type="match status" value="1"/>
</dbReference>
<dbReference type="NCBIfam" id="TIGR03905">
    <property type="entry name" value="TIGR03905_4_Cys"/>
    <property type="match status" value="1"/>
</dbReference>
<evidence type="ECO:0000259" key="6">
    <source>
        <dbReference type="Pfam" id="PF12637"/>
    </source>
</evidence>
<reference evidence="7" key="1">
    <citation type="submission" date="2020-10" db="EMBL/GenBank/DDBJ databases">
        <authorList>
            <person name="Gilroy R."/>
        </authorList>
    </citation>
    <scope>NUCLEOTIDE SEQUENCE</scope>
    <source>
        <strain evidence="7">11300</strain>
    </source>
</reference>
<dbReference type="EC" id="1.17.4.1" evidence="2"/>
<evidence type="ECO:0000256" key="3">
    <source>
        <dbReference type="ARBA" id="ARBA00022634"/>
    </source>
</evidence>
<protein>
    <recommendedName>
        <fullName evidence="2">ribonucleoside-diphosphate reductase</fullName>
        <ecNumber evidence="2">1.17.4.1</ecNumber>
    </recommendedName>
</protein>
<feature type="domain" description="TSCPD" evidence="6">
    <location>
        <begin position="4"/>
        <end position="79"/>
    </location>
</feature>
<evidence type="ECO:0000256" key="2">
    <source>
        <dbReference type="ARBA" id="ARBA00012274"/>
    </source>
</evidence>
<dbReference type="GO" id="GO:0004748">
    <property type="term" value="F:ribonucleoside-diphosphate reductase activity, thioredoxin disulfide as acceptor"/>
    <property type="evidence" value="ECO:0007669"/>
    <property type="project" value="UniProtKB-EC"/>
</dbReference>
<dbReference type="EMBL" id="DVMO01000086">
    <property type="protein sequence ID" value="HIU27878.1"/>
    <property type="molecule type" value="Genomic_DNA"/>
</dbReference>
<dbReference type="GO" id="GO:0000166">
    <property type="term" value="F:nucleotide binding"/>
    <property type="evidence" value="ECO:0007669"/>
    <property type="project" value="UniProtKB-KW"/>
</dbReference>
<comment type="catalytic activity">
    <reaction evidence="5">
        <text>a 2'-deoxyribonucleoside 5'-diphosphate + [thioredoxin]-disulfide + H2O = a ribonucleoside 5'-diphosphate + [thioredoxin]-dithiol</text>
        <dbReference type="Rhea" id="RHEA:23252"/>
        <dbReference type="Rhea" id="RHEA-COMP:10698"/>
        <dbReference type="Rhea" id="RHEA-COMP:10700"/>
        <dbReference type="ChEBI" id="CHEBI:15377"/>
        <dbReference type="ChEBI" id="CHEBI:29950"/>
        <dbReference type="ChEBI" id="CHEBI:50058"/>
        <dbReference type="ChEBI" id="CHEBI:57930"/>
        <dbReference type="ChEBI" id="CHEBI:73316"/>
        <dbReference type="EC" id="1.17.4.1"/>
    </reaction>
</comment>
<sequence length="84" mass="9282">MFYSYTPKGVCSRQIEFEIDNGILKNVRFTGGCPGNLKALSALVEGMPYEEVLKRLSGIQCGFRKTSCSDQLTKAIEEAVAERS</sequence>
<comment type="caution">
    <text evidence="7">The sequence shown here is derived from an EMBL/GenBank/DDBJ whole genome shotgun (WGS) entry which is preliminary data.</text>
</comment>
<evidence type="ECO:0000256" key="5">
    <source>
        <dbReference type="ARBA" id="ARBA00047754"/>
    </source>
</evidence>
<dbReference type="GO" id="GO:0071897">
    <property type="term" value="P:DNA biosynthetic process"/>
    <property type="evidence" value="ECO:0007669"/>
    <property type="project" value="UniProtKB-KW"/>
</dbReference>
<proteinExistence type="inferred from homology"/>
<reference evidence="7" key="2">
    <citation type="journal article" date="2021" name="PeerJ">
        <title>Extensive microbial diversity within the chicken gut microbiome revealed by metagenomics and culture.</title>
        <authorList>
            <person name="Gilroy R."/>
            <person name="Ravi A."/>
            <person name="Getino M."/>
            <person name="Pursley I."/>
            <person name="Horton D.L."/>
            <person name="Alikhan N.F."/>
            <person name="Baker D."/>
            <person name="Gharbi K."/>
            <person name="Hall N."/>
            <person name="Watson M."/>
            <person name="Adriaenssens E.M."/>
            <person name="Foster-Nyarko E."/>
            <person name="Jarju S."/>
            <person name="Secka A."/>
            <person name="Antonio M."/>
            <person name="Oren A."/>
            <person name="Chaudhuri R.R."/>
            <person name="La Ragione R."/>
            <person name="Hildebrand F."/>
            <person name="Pallen M.J."/>
        </authorList>
    </citation>
    <scope>NUCLEOTIDE SEQUENCE</scope>
    <source>
        <strain evidence="7">11300</strain>
    </source>
</reference>
<evidence type="ECO:0000313" key="8">
    <source>
        <dbReference type="Proteomes" id="UP000824091"/>
    </source>
</evidence>
<comment type="similarity">
    <text evidence="1">Belongs to the ribonucleoside diphosphate reductase class-2 family.</text>
</comment>
<evidence type="ECO:0000256" key="1">
    <source>
        <dbReference type="ARBA" id="ARBA00007405"/>
    </source>
</evidence>
<evidence type="ECO:0000256" key="4">
    <source>
        <dbReference type="ARBA" id="ARBA00022741"/>
    </source>
</evidence>
<accession>A0A9D1L965</accession>
<name>A0A9D1L965_9FIRM</name>
<dbReference type="AlphaFoldDB" id="A0A9D1L965"/>